<feature type="domain" description="Probable transposase IS891/IS1136/IS1341" evidence="6">
    <location>
        <begin position="2"/>
        <end position="73"/>
    </location>
</feature>
<evidence type="ECO:0000313" key="7">
    <source>
        <dbReference type="EMBL" id="OKY77269.1"/>
    </source>
</evidence>
<evidence type="ECO:0000256" key="3">
    <source>
        <dbReference type="ARBA" id="ARBA00023125"/>
    </source>
</evidence>
<evidence type="ECO:0000256" key="2">
    <source>
        <dbReference type="ARBA" id="ARBA00022578"/>
    </source>
</evidence>
<dbReference type="STRING" id="1903181.BTN85_1917"/>
<gene>
    <name evidence="7" type="ORF">BTN85_1917</name>
</gene>
<keyword evidence="2" id="KW-0815">Transposition</keyword>
<reference evidence="7" key="1">
    <citation type="submission" date="2016-12" db="EMBL/GenBank/DDBJ databases">
        <title>Discovery of methanogenic haloarchaea.</title>
        <authorList>
            <person name="Sorokin D.Y."/>
            <person name="Makarova K.S."/>
            <person name="Abbas B."/>
            <person name="Ferrer M."/>
            <person name="Golyshin P.N."/>
        </authorList>
    </citation>
    <scope>NUCLEOTIDE SEQUENCE [LARGE SCALE GENOMIC DNA]</scope>
    <source>
        <strain evidence="7">HMET1</strain>
    </source>
</reference>
<dbReference type="NCBIfam" id="TIGR01766">
    <property type="entry name" value="IS200/IS605 family accessory protein TnpB-like domain"/>
    <property type="match status" value="1"/>
</dbReference>
<dbReference type="NCBIfam" id="NF040570">
    <property type="entry name" value="guided_TnpB"/>
    <property type="match status" value="1"/>
</dbReference>
<dbReference type="InterPro" id="IPR001959">
    <property type="entry name" value="Transposase"/>
</dbReference>
<feature type="compositionally biased region" description="Basic residues" evidence="5">
    <location>
        <begin position="1"/>
        <end position="18"/>
    </location>
</feature>
<dbReference type="Proteomes" id="UP000185744">
    <property type="component" value="Unassembled WGS sequence"/>
</dbReference>
<evidence type="ECO:0000256" key="5">
    <source>
        <dbReference type="SAM" id="MobiDB-lite"/>
    </source>
</evidence>
<feature type="compositionally biased region" description="Basic residues" evidence="5">
    <location>
        <begin position="27"/>
        <end position="37"/>
    </location>
</feature>
<dbReference type="InterPro" id="IPR010095">
    <property type="entry name" value="Cas12f1-like_TNB"/>
</dbReference>
<keyword evidence="4" id="KW-0233">DNA recombination</keyword>
<dbReference type="Pfam" id="PF01385">
    <property type="entry name" value="OrfB_IS605"/>
    <property type="match status" value="1"/>
</dbReference>
<comment type="similarity">
    <text evidence="1">In the C-terminal section; belongs to the transposase 35 family.</text>
</comment>
<dbReference type="InParanoid" id="A0A1Q6DSC4"/>
<dbReference type="GO" id="GO:0003677">
    <property type="term" value="F:DNA binding"/>
    <property type="evidence" value="ECO:0007669"/>
    <property type="project" value="UniProtKB-KW"/>
</dbReference>
<evidence type="ECO:0000256" key="4">
    <source>
        <dbReference type="ARBA" id="ARBA00023172"/>
    </source>
</evidence>
<evidence type="ECO:0000259" key="6">
    <source>
        <dbReference type="Pfam" id="PF01385"/>
    </source>
</evidence>
<feature type="region of interest" description="Disordered" evidence="5">
    <location>
        <begin position="1"/>
        <end position="37"/>
    </location>
</feature>
<accession>A0A1Q6DSC4</accession>
<dbReference type="GO" id="GO:0032196">
    <property type="term" value="P:transposition"/>
    <property type="evidence" value="ECO:0007669"/>
    <property type="project" value="UniProtKB-KW"/>
</dbReference>
<keyword evidence="3" id="KW-0238">DNA-binding</keyword>
<evidence type="ECO:0000256" key="1">
    <source>
        <dbReference type="ARBA" id="ARBA00008761"/>
    </source>
</evidence>
<evidence type="ECO:0000313" key="8">
    <source>
        <dbReference type="Proteomes" id="UP000185744"/>
    </source>
</evidence>
<comment type="caution">
    <text evidence="7">The sequence shown here is derived from an EMBL/GenBank/DDBJ whole genome shotgun (WGS) entry which is preliminary data.</text>
</comment>
<keyword evidence="8" id="KW-1185">Reference proteome</keyword>
<name>A0A1Q6DSC4_METT1</name>
<dbReference type="AlphaFoldDB" id="A0A1Q6DSC4"/>
<dbReference type="EMBL" id="MSDW01000002">
    <property type="protein sequence ID" value="OKY77269.1"/>
    <property type="molecule type" value="Genomic_DNA"/>
</dbReference>
<protein>
    <submittedName>
        <fullName evidence="7">IS605 OrfB-like transposable element containing RNAse H-like and Zn finger domain</fullName>
    </submittedName>
</protein>
<organism evidence="7 8">
    <name type="scientific">Methanohalarchaeum thermophilum</name>
    <dbReference type="NCBI Taxonomy" id="1903181"/>
    <lineage>
        <taxon>Archaea</taxon>
        <taxon>Methanobacteriati</taxon>
        <taxon>Methanobacteriota</taxon>
        <taxon>Methanonatronarchaeia</taxon>
        <taxon>Methanonatronarchaeales</taxon>
        <taxon>Methanonatronarchaeaceae</taxon>
        <taxon>Candidatus Methanohalarchaeum</taxon>
    </lineage>
</organism>
<dbReference type="GO" id="GO:0006310">
    <property type="term" value="P:DNA recombination"/>
    <property type="evidence" value="ECO:0007669"/>
    <property type="project" value="UniProtKB-KW"/>
</dbReference>
<proteinExistence type="inferred from homology"/>
<sequence length="124" mass="14617">MLYNKYKRVKKEQKKLSRKEKGSNNWKKQKKKLAKAHKKLRDARRDFLHKLSRAYVDEYDVIAVEDLDTKNLSEGESSALNRHIANHAWNEFVSMLAYKASQAGKQVCRGRSKKHHKKLLKPKL</sequence>